<organism evidence="1 2">
    <name type="scientific">Pyropia yezoensis</name>
    <name type="common">Susabi-nori</name>
    <name type="synonym">Porphyra yezoensis</name>
    <dbReference type="NCBI Taxonomy" id="2788"/>
    <lineage>
        <taxon>Eukaryota</taxon>
        <taxon>Rhodophyta</taxon>
        <taxon>Bangiophyceae</taxon>
        <taxon>Bangiales</taxon>
        <taxon>Bangiaceae</taxon>
        <taxon>Pyropia</taxon>
    </lineage>
</organism>
<keyword evidence="2" id="KW-1185">Reference proteome</keyword>
<evidence type="ECO:0000313" key="1">
    <source>
        <dbReference type="EMBL" id="KAK1858462.1"/>
    </source>
</evidence>
<dbReference type="Proteomes" id="UP000798662">
    <property type="component" value="Chromosome 1"/>
</dbReference>
<evidence type="ECO:0000313" key="2">
    <source>
        <dbReference type="Proteomes" id="UP000798662"/>
    </source>
</evidence>
<sequence length="165" mass="17356">MAAFAPSPALFAPRTAAGRSSLPLAARPAAPAVAPPRRREAATPRCTAASPSSPPPPAAEANDATPLKRFLNATPALGRLRLITSNRDACVMEAIATTDSLFYAVGGPAKAEYANIIDPSINLDLHLKLSGWDKVASDVSEERVAAWMALKEEYCGQGNDTVRFV</sequence>
<proteinExistence type="predicted"/>
<dbReference type="EMBL" id="CM020618">
    <property type="protein sequence ID" value="KAK1858462.1"/>
    <property type="molecule type" value="Genomic_DNA"/>
</dbReference>
<protein>
    <submittedName>
        <fullName evidence="1">Uncharacterized protein</fullName>
    </submittedName>
</protein>
<reference evidence="1" key="1">
    <citation type="submission" date="2019-11" db="EMBL/GenBank/DDBJ databases">
        <title>Nori genome reveals adaptations in red seaweeds to the harsh intertidal environment.</title>
        <authorList>
            <person name="Wang D."/>
            <person name="Mao Y."/>
        </authorList>
    </citation>
    <scope>NUCLEOTIDE SEQUENCE</scope>
    <source>
        <tissue evidence="1">Gametophyte</tissue>
    </source>
</reference>
<accession>A0ACC3BLU4</accession>
<gene>
    <name evidence="1" type="ORF">I4F81_001068</name>
</gene>
<comment type="caution">
    <text evidence="1">The sequence shown here is derived from an EMBL/GenBank/DDBJ whole genome shotgun (WGS) entry which is preliminary data.</text>
</comment>
<name>A0ACC3BLU4_PYRYE</name>